<dbReference type="OrthoDB" id="764584at2759"/>
<gene>
    <name evidence="1" type="ORF">AXF42_Ash001876</name>
</gene>
<dbReference type="PANTHER" id="PTHR33702">
    <property type="entry name" value="BNAA09G40010D PROTEIN"/>
    <property type="match status" value="1"/>
</dbReference>
<accession>A0A2I0ABK6</accession>
<evidence type="ECO:0000313" key="2">
    <source>
        <dbReference type="Proteomes" id="UP000236161"/>
    </source>
</evidence>
<reference evidence="1 2" key="1">
    <citation type="journal article" date="2017" name="Nature">
        <title>The Apostasia genome and the evolution of orchids.</title>
        <authorList>
            <person name="Zhang G.Q."/>
            <person name="Liu K.W."/>
            <person name="Li Z."/>
            <person name="Lohaus R."/>
            <person name="Hsiao Y.Y."/>
            <person name="Niu S.C."/>
            <person name="Wang J.Y."/>
            <person name="Lin Y.C."/>
            <person name="Xu Q."/>
            <person name="Chen L.J."/>
            <person name="Yoshida K."/>
            <person name="Fujiwara S."/>
            <person name="Wang Z.W."/>
            <person name="Zhang Y.Q."/>
            <person name="Mitsuda N."/>
            <person name="Wang M."/>
            <person name="Liu G.H."/>
            <person name="Pecoraro L."/>
            <person name="Huang H.X."/>
            <person name="Xiao X.J."/>
            <person name="Lin M."/>
            <person name="Wu X.Y."/>
            <person name="Wu W.L."/>
            <person name="Chen Y.Y."/>
            <person name="Chang S.B."/>
            <person name="Sakamoto S."/>
            <person name="Ohme-Takagi M."/>
            <person name="Yagi M."/>
            <person name="Zeng S.J."/>
            <person name="Shen C.Y."/>
            <person name="Yeh C.M."/>
            <person name="Luo Y.B."/>
            <person name="Tsai W.C."/>
            <person name="Van de Peer Y."/>
            <person name="Liu Z.J."/>
        </authorList>
    </citation>
    <scope>NUCLEOTIDE SEQUENCE [LARGE SCALE GENOMIC DNA]</scope>
    <source>
        <strain evidence="2">cv. Shenzhen</strain>
        <tissue evidence="1">Stem</tissue>
    </source>
</reference>
<protein>
    <submittedName>
        <fullName evidence="1">Uncharacterized protein</fullName>
    </submittedName>
</protein>
<keyword evidence="2" id="KW-1185">Reference proteome</keyword>
<proteinExistence type="predicted"/>
<dbReference type="PANTHER" id="PTHR33702:SF25">
    <property type="entry name" value="OS05G0575200 PROTEIN"/>
    <property type="match status" value="1"/>
</dbReference>
<organism evidence="1 2">
    <name type="scientific">Apostasia shenzhenica</name>
    <dbReference type="NCBI Taxonomy" id="1088818"/>
    <lineage>
        <taxon>Eukaryota</taxon>
        <taxon>Viridiplantae</taxon>
        <taxon>Streptophyta</taxon>
        <taxon>Embryophyta</taxon>
        <taxon>Tracheophyta</taxon>
        <taxon>Spermatophyta</taxon>
        <taxon>Magnoliopsida</taxon>
        <taxon>Liliopsida</taxon>
        <taxon>Asparagales</taxon>
        <taxon>Orchidaceae</taxon>
        <taxon>Apostasioideae</taxon>
        <taxon>Apostasia</taxon>
    </lineage>
</organism>
<dbReference type="STRING" id="1088818.A0A2I0ABK6"/>
<dbReference type="AlphaFoldDB" id="A0A2I0ABK6"/>
<dbReference type="EMBL" id="KZ452001">
    <property type="protein sequence ID" value="PKA52895.1"/>
    <property type="molecule type" value="Genomic_DNA"/>
</dbReference>
<sequence>MESIARSAAHKSLQSYWRRRAYRRLEGAAAPEKKMAVVRLGGGSDRTKRWRSWKAAVARPVLRLRTVRISSPKNLLSRLKDAYMDMTLMFAGGEGLSAKKGGGGPVWDRRVPKSRQATLRAGDFENRMMVHIYNSVIAIR</sequence>
<name>A0A2I0ABK6_9ASPA</name>
<evidence type="ECO:0000313" key="1">
    <source>
        <dbReference type="EMBL" id="PKA52895.1"/>
    </source>
</evidence>
<dbReference type="Proteomes" id="UP000236161">
    <property type="component" value="Unassembled WGS sequence"/>
</dbReference>